<dbReference type="PROSITE" id="PS50222">
    <property type="entry name" value="EF_HAND_2"/>
    <property type="match status" value="1"/>
</dbReference>
<dbReference type="InterPro" id="IPR002048">
    <property type="entry name" value="EF_hand_dom"/>
</dbReference>
<dbReference type="EMBL" id="CAJNJA010038276">
    <property type="protein sequence ID" value="CAE7745330.1"/>
    <property type="molecule type" value="Genomic_DNA"/>
</dbReference>
<organism evidence="2 3">
    <name type="scientific">Symbiodinium necroappetens</name>
    <dbReference type="NCBI Taxonomy" id="1628268"/>
    <lineage>
        <taxon>Eukaryota</taxon>
        <taxon>Sar</taxon>
        <taxon>Alveolata</taxon>
        <taxon>Dinophyceae</taxon>
        <taxon>Suessiales</taxon>
        <taxon>Symbiodiniaceae</taxon>
        <taxon>Symbiodinium</taxon>
    </lineage>
</organism>
<dbReference type="AlphaFoldDB" id="A0A812XQ23"/>
<sequence length="112" mass="11716">MDPYDRPAAAGDSENVLARFRATQNGSNPNNEPVCLPDANAQPVIDGAGTAFVPFQDGKIYAVRDDNGDGKISPEEVQEHLVGAGFQASPAMAPGLFAVIDCSGRLEVFLGP</sequence>
<dbReference type="GO" id="GO:0005509">
    <property type="term" value="F:calcium ion binding"/>
    <property type="evidence" value="ECO:0007669"/>
    <property type="project" value="InterPro"/>
</dbReference>
<reference evidence="2" key="1">
    <citation type="submission" date="2021-02" db="EMBL/GenBank/DDBJ databases">
        <authorList>
            <person name="Dougan E. K."/>
            <person name="Rhodes N."/>
            <person name="Thang M."/>
            <person name="Chan C."/>
        </authorList>
    </citation>
    <scope>NUCLEOTIDE SEQUENCE</scope>
</reference>
<dbReference type="InterPro" id="IPR018247">
    <property type="entry name" value="EF_Hand_1_Ca_BS"/>
</dbReference>
<dbReference type="PROSITE" id="PS00018">
    <property type="entry name" value="EF_HAND_1"/>
    <property type="match status" value="1"/>
</dbReference>
<dbReference type="Proteomes" id="UP000601435">
    <property type="component" value="Unassembled WGS sequence"/>
</dbReference>
<protein>
    <recommendedName>
        <fullName evidence="1">EF-hand domain-containing protein</fullName>
    </recommendedName>
</protein>
<accession>A0A812XQ23</accession>
<name>A0A812XQ23_9DINO</name>
<comment type="caution">
    <text evidence="2">The sequence shown here is derived from an EMBL/GenBank/DDBJ whole genome shotgun (WGS) entry which is preliminary data.</text>
</comment>
<dbReference type="OrthoDB" id="410816at2759"/>
<evidence type="ECO:0000259" key="1">
    <source>
        <dbReference type="PROSITE" id="PS50222"/>
    </source>
</evidence>
<evidence type="ECO:0000313" key="3">
    <source>
        <dbReference type="Proteomes" id="UP000601435"/>
    </source>
</evidence>
<keyword evidence="3" id="KW-1185">Reference proteome</keyword>
<evidence type="ECO:0000313" key="2">
    <source>
        <dbReference type="EMBL" id="CAE7745330.1"/>
    </source>
</evidence>
<proteinExistence type="predicted"/>
<feature type="domain" description="EF-hand" evidence="1">
    <location>
        <begin position="59"/>
        <end position="87"/>
    </location>
</feature>
<gene>
    <name evidence="2" type="ORF">SNEC2469_LOCUS21584</name>
</gene>